<organism evidence="1 2">
    <name type="scientific">Cotesia glomerata</name>
    <name type="common">Lepidopteran parasitic wasp</name>
    <name type="synonym">Apanteles glomeratus</name>
    <dbReference type="NCBI Taxonomy" id="32391"/>
    <lineage>
        <taxon>Eukaryota</taxon>
        <taxon>Metazoa</taxon>
        <taxon>Ecdysozoa</taxon>
        <taxon>Arthropoda</taxon>
        <taxon>Hexapoda</taxon>
        <taxon>Insecta</taxon>
        <taxon>Pterygota</taxon>
        <taxon>Neoptera</taxon>
        <taxon>Endopterygota</taxon>
        <taxon>Hymenoptera</taxon>
        <taxon>Apocrita</taxon>
        <taxon>Ichneumonoidea</taxon>
        <taxon>Braconidae</taxon>
        <taxon>Microgastrinae</taxon>
        <taxon>Cotesia</taxon>
    </lineage>
</organism>
<keyword evidence="2" id="KW-1185">Reference proteome</keyword>
<sequence>MDIMGVYTAMQKGRSLGPGKLVYPLIQSYKKERSDAELRIDMAYAFDKGETRHGVKNTSSLVALPEFNIPKGVIVDAMHAVYQGVVRQHTRLLLTKTKQPYYVGNPDSIKLIDKCLLAIKPPSCRSRKPRSISTYKSGKLPNGVIGWITVQIFWLTEYELQRAFDDSLSRCSEKLGPIWVHEASTFESWNRKIMEFVTSSFAQCNQIATRFLLQKFLINTSYDDTISSDTKKFIAKQLKIPSQERNINLKNSLIGLGKCTSRSPTEIERTILNQIGYDPTVMKCFRKMKLNGVRYVSHNEKI</sequence>
<protein>
    <submittedName>
        <fullName evidence="1">Uncharacterized protein</fullName>
    </submittedName>
</protein>
<accession>A0AAV7IXQ0</accession>
<proteinExistence type="predicted"/>
<dbReference type="PANTHER" id="PTHR46579">
    <property type="entry name" value="F5/8 TYPE C DOMAIN-CONTAINING PROTEIN-RELATED"/>
    <property type="match status" value="1"/>
</dbReference>
<dbReference type="Proteomes" id="UP000826195">
    <property type="component" value="Unassembled WGS sequence"/>
</dbReference>
<gene>
    <name evidence="1" type="ORF">KQX54_012357</name>
</gene>
<comment type="caution">
    <text evidence="1">The sequence shown here is derived from an EMBL/GenBank/DDBJ whole genome shotgun (WGS) entry which is preliminary data.</text>
</comment>
<dbReference type="AlphaFoldDB" id="A0AAV7IXQ0"/>
<name>A0AAV7IXQ0_COTGL</name>
<evidence type="ECO:0000313" key="1">
    <source>
        <dbReference type="EMBL" id="KAH0561076.1"/>
    </source>
</evidence>
<evidence type="ECO:0000313" key="2">
    <source>
        <dbReference type="Proteomes" id="UP000826195"/>
    </source>
</evidence>
<dbReference type="EMBL" id="JAHXZJ010000374">
    <property type="protein sequence ID" value="KAH0561076.1"/>
    <property type="molecule type" value="Genomic_DNA"/>
</dbReference>
<dbReference type="PANTHER" id="PTHR46579:SF1">
    <property type="entry name" value="F5_8 TYPE C DOMAIN-CONTAINING PROTEIN"/>
    <property type="match status" value="1"/>
</dbReference>
<reference evidence="1 2" key="1">
    <citation type="journal article" date="2021" name="J. Hered.">
        <title>A chromosome-level genome assembly of the parasitoid wasp, Cotesia glomerata (Hymenoptera: Braconidae).</title>
        <authorList>
            <person name="Pinto B.J."/>
            <person name="Weis J.J."/>
            <person name="Gamble T."/>
            <person name="Ode P.J."/>
            <person name="Paul R."/>
            <person name="Zaspel J.M."/>
        </authorList>
    </citation>
    <scope>NUCLEOTIDE SEQUENCE [LARGE SCALE GENOMIC DNA]</scope>
    <source>
        <strain evidence="1">CgM1</strain>
    </source>
</reference>